<dbReference type="Proteomes" id="UP000325315">
    <property type="component" value="Unassembled WGS sequence"/>
</dbReference>
<organism evidence="1 2">
    <name type="scientific">Gossypium australe</name>
    <dbReference type="NCBI Taxonomy" id="47621"/>
    <lineage>
        <taxon>Eukaryota</taxon>
        <taxon>Viridiplantae</taxon>
        <taxon>Streptophyta</taxon>
        <taxon>Embryophyta</taxon>
        <taxon>Tracheophyta</taxon>
        <taxon>Spermatophyta</taxon>
        <taxon>Magnoliopsida</taxon>
        <taxon>eudicotyledons</taxon>
        <taxon>Gunneridae</taxon>
        <taxon>Pentapetalae</taxon>
        <taxon>rosids</taxon>
        <taxon>malvids</taxon>
        <taxon>Malvales</taxon>
        <taxon>Malvaceae</taxon>
        <taxon>Malvoideae</taxon>
        <taxon>Gossypium</taxon>
    </lineage>
</organism>
<dbReference type="EMBL" id="SMMG02000009">
    <property type="protein sequence ID" value="KAA3460386.1"/>
    <property type="molecule type" value="Genomic_DNA"/>
</dbReference>
<dbReference type="OrthoDB" id="1001815at2759"/>
<evidence type="ECO:0000313" key="1">
    <source>
        <dbReference type="EMBL" id="KAA3460386.1"/>
    </source>
</evidence>
<name>A0A5B6UUI9_9ROSI</name>
<proteinExistence type="predicted"/>
<evidence type="ECO:0000313" key="2">
    <source>
        <dbReference type="Proteomes" id="UP000325315"/>
    </source>
</evidence>
<dbReference type="AlphaFoldDB" id="A0A5B6UUI9"/>
<accession>A0A5B6UUI9</accession>
<comment type="caution">
    <text evidence="1">The sequence shown here is derived from an EMBL/GenBank/DDBJ whole genome shotgun (WGS) entry which is preliminary data.</text>
</comment>
<gene>
    <name evidence="1" type="ORF">EPI10_027056</name>
</gene>
<protein>
    <submittedName>
        <fullName evidence="1">Uncharacterized protein</fullName>
    </submittedName>
</protein>
<reference evidence="2" key="1">
    <citation type="journal article" date="2019" name="Plant Biotechnol. J.">
        <title>Genome sequencing of the Australian wild diploid species Gossypium australe highlights disease resistance and delayed gland morphogenesis.</title>
        <authorList>
            <person name="Cai Y."/>
            <person name="Cai X."/>
            <person name="Wang Q."/>
            <person name="Wang P."/>
            <person name="Zhang Y."/>
            <person name="Cai C."/>
            <person name="Xu Y."/>
            <person name="Wang K."/>
            <person name="Zhou Z."/>
            <person name="Wang C."/>
            <person name="Geng S."/>
            <person name="Li B."/>
            <person name="Dong Q."/>
            <person name="Hou Y."/>
            <person name="Wang H."/>
            <person name="Ai P."/>
            <person name="Liu Z."/>
            <person name="Yi F."/>
            <person name="Sun M."/>
            <person name="An G."/>
            <person name="Cheng J."/>
            <person name="Zhang Y."/>
            <person name="Shi Q."/>
            <person name="Xie Y."/>
            <person name="Shi X."/>
            <person name="Chang Y."/>
            <person name="Huang F."/>
            <person name="Chen Y."/>
            <person name="Hong S."/>
            <person name="Mi L."/>
            <person name="Sun Q."/>
            <person name="Zhang L."/>
            <person name="Zhou B."/>
            <person name="Peng R."/>
            <person name="Zhang X."/>
            <person name="Liu F."/>
        </authorList>
    </citation>
    <scope>NUCLEOTIDE SEQUENCE [LARGE SCALE GENOMIC DNA]</scope>
    <source>
        <strain evidence="2">cv. PA1801</strain>
    </source>
</reference>
<keyword evidence="2" id="KW-1185">Reference proteome</keyword>
<sequence>MNLTLKSFSKSHIDVEVDEGNKKTICRFMAPVENDRKESWNLLRHLKRENNKPWIVLVDTNRDERLQCNDRKSQFCFNADWILNKDLEEQVKQG</sequence>